<sequence>MKEIKFMGKRIIIFPGVYEPAEDSYLLIDAVMPIASGDVLDLCCGTGIVGLCIANRVKSVTSIDINPIAIKNTCENFKINLVYDKLNAIVGDLFSPLGKVKFDLITMNPPYLWEEEPMDISWTGGKKGREIIDKFIINVGKFLKKEGKALFIQSTINDIEESLNLINKMGLKGKIVMNRKFLFEEIVVIEIAH</sequence>
<evidence type="ECO:0000256" key="1">
    <source>
        <dbReference type="ARBA" id="ARBA00022603"/>
    </source>
</evidence>
<dbReference type="InterPro" id="IPR004557">
    <property type="entry name" value="PrmC-related"/>
</dbReference>
<evidence type="ECO:0000259" key="4">
    <source>
        <dbReference type="Pfam" id="PF05175"/>
    </source>
</evidence>
<evidence type="ECO:0000313" key="7">
    <source>
        <dbReference type="Proteomes" id="UP000316080"/>
    </source>
</evidence>
<keyword evidence="3" id="KW-0949">S-adenosyl-L-methionine</keyword>
<keyword evidence="2 5" id="KW-0808">Transferase</keyword>
<dbReference type="Proteomes" id="UP000317265">
    <property type="component" value="Unassembled WGS sequence"/>
</dbReference>
<evidence type="ECO:0000313" key="8">
    <source>
        <dbReference type="Proteomes" id="UP000317265"/>
    </source>
</evidence>
<dbReference type="GO" id="GO:0008276">
    <property type="term" value="F:protein methyltransferase activity"/>
    <property type="evidence" value="ECO:0007669"/>
    <property type="project" value="TreeGrafter"/>
</dbReference>
<dbReference type="PANTHER" id="PTHR45875">
    <property type="entry name" value="METHYLTRANSFERASE N6AMT1"/>
    <property type="match status" value="1"/>
</dbReference>
<dbReference type="GO" id="GO:0032259">
    <property type="term" value="P:methylation"/>
    <property type="evidence" value="ECO:0007669"/>
    <property type="project" value="UniProtKB-KW"/>
</dbReference>
<dbReference type="NCBIfam" id="TIGR00537">
    <property type="entry name" value="hemK_rel_arch"/>
    <property type="match status" value="1"/>
</dbReference>
<comment type="caution">
    <text evidence="5">The sequence shown here is derived from an EMBL/GenBank/DDBJ whole genome shotgun (WGS) entry which is preliminary data.</text>
</comment>
<evidence type="ECO:0000313" key="5">
    <source>
        <dbReference type="EMBL" id="RZN57405.1"/>
    </source>
</evidence>
<accession>A0A520KGQ0</accession>
<dbReference type="EMBL" id="RXIH01000007">
    <property type="protein sequence ID" value="RZN57405.1"/>
    <property type="molecule type" value="Genomic_DNA"/>
</dbReference>
<dbReference type="NCBIfam" id="NF011529">
    <property type="entry name" value="PRK14968.1-3"/>
    <property type="match status" value="1"/>
</dbReference>
<dbReference type="SUPFAM" id="SSF53335">
    <property type="entry name" value="S-adenosyl-L-methionine-dependent methyltransferases"/>
    <property type="match status" value="1"/>
</dbReference>
<dbReference type="Proteomes" id="UP000316080">
    <property type="component" value="Unassembled WGS sequence"/>
</dbReference>
<dbReference type="Pfam" id="PF05175">
    <property type="entry name" value="MTS"/>
    <property type="match status" value="1"/>
</dbReference>
<feature type="domain" description="Methyltransferase small" evidence="4">
    <location>
        <begin position="24"/>
        <end position="163"/>
    </location>
</feature>
<dbReference type="InterPro" id="IPR029063">
    <property type="entry name" value="SAM-dependent_MTases_sf"/>
</dbReference>
<keyword evidence="1 5" id="KW-0489">Methyltransferase</keyword>
<reference evidence="6 8" key="1">
    <citation type="journal article" date="2019" name="Nat. Microbiol.">
        <title>Expanding anaerobic alkane metabolism in the domain of Archaea.</title>
        <authorList>
            <person name="Wang Y."/>
            <person name="Wegener G."/>
            <person name="Hou J."/>
            <person name="Wang F."/>
            <person name="Xiao X."/>
        </authorList>
    </citation>
    <scope>NUCLEOTIDE SEQUENCE [LARGE SCALE GENOMIC DNA]</scope>
    <source>
        <strain evidence="6">WYZ-LMO11</strain>
    </source>
</reference>
<reference evidence="5 7" key="2">
    <citation type="journal article" date="2019" name="Nat. Microbiol.">
        <title>Wide diversity of methane and short-chain alkane metabolisms in uncultured archaea.</title>
        <authorList>
            <person name="Borrel G."/>
            <person name="Adam P.S."/>
            <person name="McKay L.J."/>
            <person name="Chen L.X."/>
            <person name="Sierra-Garcia I.N."/>
            <person name="Sieber C.M."/>
            <person name="Letourneur Q."/>
            <person name="Ghozlane A."/>
            <person name="Andersen G.L."/>
            <person name="Li W.J."/>
            <person name="Hallam S.J."/>
            <person name="Muyzer G."/>
            <person name="de Oliveira V.M."/>
            <person name="Inskeep W.P."/>
            <person name="Banfield J.F."/>
            <person name="Gribaldo S."/>
        </authorList>
    </citation>
    <scope>NUCLEOTIDE SEQUENCE [LARGE SCALE GENOMIC DNA]</scope>
    <source>
        <strain evidence="5">Verst-YHS</strain>
    </source>
</reference>
<evidence type="ECO:0000313" key="6">
    <source>
        <dbReference type="EMBL" id="TDA37714.1"/>
    </source>
</evidence>
<organism evidence="5 7">
    <name type="scientific">Thermoproteota archaeon</name>
    <dbReference type="NCBI Taxonomy" id="2056631"/>
    <lineage>
        <taxon>Archaea</taxon>
        <taxon>Thermoproteota</taxon>
    </lineage>
</organism>
<name>A0A520KGQ0_9CREN</name>
<evidence type="ECO:0000256" key="2">
    <source>
        <dbReference type="ARBA" id="ARBA00022679"/>
    </source>
</evidence>
<dbReference type="InterPro" id="IPR007848">
    <property type="entry name" value="Small_mtfrase_dom"/>
</dbReference>
<gene>
    <name evidence="6" type="ORF">DSO09_06370</name>
    <name evidence="5" type="ORF">EF809_00885</name>
</gene>
<dbReference type="PANTHER" id="PTHR45875:SF1">
    <property type="entry name" value="METHYLTRANSFERASE N6AMT1"/>
    <property type="match status" value="1"/>
</dbReference>
<protein>
    <submittedName>
        <fullName evidence="5">Methyltransferase domain-containing protein</fullName>
    </submittedName>
    <submittedName>
        <fullName evidence="6">Protoporphyrinogen oxidase</fullName>
    </submittedName>
</protein>
<dbReference type="EMBL" id="QNVI01000065">
    <property type="protein sequence ID" value="TDA37714.1"/>
    <property type="molecule type" value="Genomic_DNA"/>
</dbReference>
<evidence type="ECO:0000256" key="3">
    <source>
        <dbReference type="ARBA" id="ARBA00022691"/>
    </source>
</evidence>
<proteinExistence type="predicted"/>
<dbReference type="Gene3D" id="3.40.50.150">
    <property type="entry name" value="Vaccinia Virus protein VP39"/>
    <property type="match status" value="1"/>
</dbReference>
<dbReference type="InterPro" id="IPR052190">
    <property type="entry name" value="Euk-Arch_PrmC-MTase"/>
</dbReference>
<dbReference type="AlphaFoldDB" id="A0A520KGQ0"/>
<dbReference type="GO" id="GO:0035657">
    <property type="term" value="C:eRF1 methyltransferase complex"/>
    <property type="evidence" value="ECO:0007669"/>
    <property type="project" value="TreeGrafter"/>
</dbReference>
<dbReference type="GO" id="GO:0008757">
    <property type="term" value="F:S-adenosylmethionine-dependent methyltransferase activity"/>
    <property type="evidence" value="ECO:0007669"/>
    <property type="project" value="TreeGrafter"/>
</dbReference>
<dbReference type="CDD" id="cd02440">
    <property type="entry name" value="AdoMet_MTases"/>
    <property type="match status" value="1"/>
</dbReference>